<dbReference type="PANTHER" id="PTHR24300:SF423">
    <property type="entry name" value="CYTOCHROME P450 2C18"/>
    <property type="match status" value="1"/>
</dbReference>
<dbReference type="VEuPathDB" id="HostDB:ENSMFAG00000031634"/>
<feature type="chain" id="PRO_5030051187" description="unspecific monooxygenase" evidence="16">
    <location>
        <begin position="26"/>
        <end position="431"/>
    </location>
</feature>
<keyword evidence="12 15" id="KW-0503">Monooxygenase</keyword>
<dbReference type="Proteomes" id="UP000233100">
    <property type="component" value="Chromosome 9"/>
</dbReference>
<dbReference type="Pfam" id="PF00067">
    <property type="entry name" value="p450"/>
    <property type="match status" value="2"/>
</dbReference>
<keyword evidence="10 15" id="KW-0560">Oxidoreductase</keyword>
<dbReference type="GO" id="GO:0016712">
    <property type="term" value="F:oxidoreductase activity, acting on paired donors, with incorporation or reduction of molecular oxygen, reduced flavin or flavoprotein as one donor, and incorporation of one atom of oxygen"/>
    <property type="evidence" value="ECO:0007669"/>
    <property type="project" value="UniProtKB-EC"/>
</dbReference>
<dbReference type="GO" id="GO:0020037">
    <property type="term" value="F:heme binding"/>
    <property type="evidence" value="ECO:0007669"/>
    <property type="project" value="InterPro"/>
</dbReference>
<evidence type="ECO:0000256" key="9">
    <source>
        <dbReference type="ARBA" id="ARBA00022848"/>
    </source>
</evidence>
<comment type="similarity">
    <text evidence="4 15">Belongs to the cytochrome P450 family.</text>
</comment>
<protein>
    <recommendedName>
        <fullName evidence="5">unspecific monooxygenase</fullName>
        <ecNumber evidence="5">1.14.14.1</ecNumber>
    </recommendedName>
</protein>
<keyword evidence="8" id="KW-0256">Endoplasmic reticulum</keyword>
<dbReference type="VGNC" id="VGNC:83073">
    <property type="gene designation" value="CYP2C18"/>
</dbReference>
<evidence type="ECO:0000256" key="2">
    <source>
        <dbReference type="ARBA" id="ARBA00004174"/>
    </source>
</evidence>
<dbReference type="EC" id="1.14.14.1" evidence="5"/>
<organism evidence="17 18">
    <name type="scientific">Macaca fascicularis</name>
    <name type="common">Crab-eating macaque</name>
    <name type="synonym">Cynomolgus monkey</name>
    <dbReference type="NCBI Taxonomy" id="9541"/>
    <lineage>
        <taxon>Eukaryota</taxon>
        <taxon>Metazoa</taxon>
        <taxon>Chordata</taxon>
        <taxon>Craniata</taxon>
        <taxon>Vertebrata</taxon>
        <taxon>Euteleostomi</taxon>
        <taxon>Mammalia</taxon>
        <taxon>Eutheria</taxon>
        <taxon>Euarchontoglires</taxon>
        <taxon>Primates</taxon>
        <taxon>Haplorrhini</taxon>
        <taxon>Catarrhini</taxon>
        <taxon>Cercopithecidae</taxon>
        <taxon>Cercopithecinae</taxon>
        <taxon>Macaca</taxon>
    </lineage>
</organism>
<comment type="cofactor">
    <cofactor evidence="1 14">
        <name>heme</name>
        <dbReference type="ChEBI" id="CHEBI:30413"/>
    </cofactor>
</comment>
<dbReference type="GO" id="GO:0005789">
    <property type="term" value="C:endoplasmic reticulum membrane"/>
    <property type="evidence" value="ECO:0007669"/>
    <property type="project" value="UniProtKB-SubCell"/>
</dbReference>
<sequence>MDPAVALVLCLSCLFLLSLWRQSSGRGRLPSGPTPLPIIGNILQLDVKDMSKSLTNFSKVYGPVFTVYFGLKPIVVLHGYEAVKEALIDHGEKFSGRGSFPVAEKVNKGLGILFSNGKRWKEIRRFSLMTLRNFGMGKRSIEDRVQEEALCLVEELRKTNASPCDPTFILGCAPCNVICSVIFHNRFDYKDQRFLNLMEKFNENLRILSSPWIQEKHNLQSEFTIESLIATVTDMFGAGTETTSTTLRFGLLLLLKYPEVTAKVQEEIECVVGRNRSPCMQDRSHMPYTDAVVHEIQRYIDLIPTNLPHAVTCDVKFRNYLIPKGTTIITSLTSVLHNDKEFPNPEMFDPGHFLDRSGNFKKSDYFMPFSAGKRMCVGEGLARMELFLFLTTILQNFNLKSQVDPKDIDITPIANAFGRVPPLYHLCFIPV</sequence>
<feature type="signal peptide" evidence="16">
    <location>
        <begin position="1"/>
        <end position="25"/>
    </location>
</feature>
<evidence type="ECO:0000313" key="17">
    <source>
        <dbReference type="Ensembl" id="ENSMFAP00000017030.2"/>
    </source>
</evidence>
<evidence type="ECO:0000256" key="15">
    <source>
        <dbReference type="RuleBase" id="RU000461"/>
    </source>
</evidence>
<dbReference type="PANTHER" id="PTHR24300">
    <property type="entry name" value="CYTOCHROME P450 508A4-RELATED"/>
    <property type="match status" value="1"/>
</dbReference>
<evidence type="ECO:0000313" key="18">
    <source>
        <dbReference type="Proteomes" id="UP000233100"/>
    </source>
</evidence>
<reference evidence="17 18" key="1">
    <citation type="submission" date="2013-03" db="EMBL/GenBank/DDBJ databases">
        <authorList>
            <person name="Warren W."/>
            <person name="Wilson R.K."/>
        </authorList>
    </citation>
    <scope>NUCLEOTIDE SEQUENCE</scope>
</reference>
<keyword evidence="18" id="KW-1185">Reference proteome</keyword>
<proteinExistence type="inferred from homology"/>
<dbReference type="GO" id="GO:0005506">
    <property type="term" value="F:iron ion binding"/>
    <property type="evidence" value="ECO:0007669"/>
    <property type="project" value="InterPro"/>
</dbReference>
<evidence type="ECO:0000256" key="11">
    <source>
        <dbReference type="ARBA" id="ARBA00023004"/>
    </source>
</evidence>
<evidence type="ECO:0000256" key="3">
    <source>
        <dbReference type="ARBA" id="ARBA00004406"/>
    </source>
</evidence>
<dbReference type="CDD" id="cd20665">
    <property type="entry name" value="CYP2C-like"/>
    <property type="match status" value="1"/>
</dbReference>
<dbReference type="InterPro" id="IPR036396">
    <property type="entry name" value="Cyt_P450_sf"/>
</dbReference>
<accession>A0A2K5UX55</accession>
<gene>
    <name evidence="17 19" type="primary">CYP2C18</name>
</gene>
<evidence type="ECO:0000256" key="5">
    <source>
        <dbReference type="ARBA" id="ARBA00012109"/>
    </source>
</evidence>
<dbReference type="PROSITE" id="PS00086">
    <property type="entry name" value="CYTOCHROME_P450"/>
    <property type="match status" value="1"/>
</dbReference>
<dbReference type="InterPro" id="IPR050182">
    <property type="entry name" value="Cytochrome_P450_fam2"/>
</dbReference>
<dbReference type="PRINTS" id="PR00385">
    <property type="entry name" value="P450"/>
</dbReference>
<dbReference type="GeneTree" id="ENSGT00940000162913"/>
<keyword evidence="11 14" id="KW-0408">Iron</keyword>
<evidence type="ECO:0000256" key="14">
    <source>
        <dbReference type="PIRSR" id="PIRSR602401-1"/>
    </source>
</evidence>
<dbReference type="InterPro" id="IPR001128">
    <property type="entry name" value="Cyt_P450"/>
</dbReference>
<name>A0A2K5UX55_MACFA</name>
<keyword evidence="9" id="KW-0492">Microsome</keyword>
<evidence type="ECO:0000256" key="8">
    <source>
        <dbReference type="ARBA" id="ARBA00022824"/>
    </source>
</evidence>
<evidence type="ECO:0000256" key="13">
    <source>
        <dbReference type="ARBA" id="ARBA00023136"/>
    </source>
</evidence>
<evidence type="ECO:0000313" key="19">
    <source>
        <dbReference type="VGNC" id="VGNC:83073"/>
    </source>
</evidence>
<dbReference type="PRINTS" id="PR00463">
    <property type="entry name" value="EP450I"/>
</dbReference>
<evidence type="ECO:0000256" key="4">
    <source>
        <dbReference type="ARBA" id="ARBA00010617"/>
    </source>
</evidence>
<dbReference type="Gene3D" id="1.10.630.10">
    <property type="entry name" value="Cytochrome P450"/>
    <property type="match status" value="2"/>
</dbReference>
<reference evidence="17" key="3">
    <citation type="submission" date="2025-09" db="UniProtKB">
        <authorList>
            <consortium name="Ensembl"/>
        </authorList>
    </citation>
    <scope>IDENTIFICATION</scope>
</reference>
<feature type="binding site" description="axial binding residue" evidence="14">
    <location>
        <position position="376"/>
    </location>
    <ligand>
        <name>heme</name>
        <dbReference type="ChEBI" id="CHEBI:30413"/>
    </ligand>
    <ligandPart>
        <name>Fe</name>
        <dbReference type="ChEBI" id="CHEBI:18248"/>
    </ligandPart>
</feature>
<reference evidence="17" key="2">
    <citation type="submission" date="2025-08" db="UniProtKB">
        <authorList>
            <consortium name="Ensembl"/>
        </authorList>
    </citation>
    <scope>IDENTIFICATION</scope>
</reference>
<dbReference type="FunFam" id="1.10.630.10:FF:000238">
    <property type="entry name" value="Cytochrome P450 2A6"/>
    <property type="match status" value="2"/>
</dbReference>
<evidence type="ECO:0000256" key="6">
    <source>
        <dbReference type="ARBA" id="ARBA00022617"/>
    </source>
</evidence>
<dbReference type="Ensembl" id="ENSMFAT00000067570.2">
    <property type="protein sequence ID" value="ENSMFAP00000017030.2"/>
    <property type="gene ID" value="ENSMFAG00000058429.1"/>
</dbReference>
<dbReference type="AlphaFoldDB" id="A0A2K5UX55"/>
<keyword evidence="16" id="KW-0732">Signal</keyword>
<keyword evidence="7 14" id="KW-0479">Metal-binding</keyword>
<evidence type="ECO:0000256" key="16">
    <source>
        <dbReference type="SAM" id="SignalP"/>
    </source>
</evidence>
<dbReference type="InterPro" id="IPR002401">
    <property type="entry name" value="Cyt_P450_E_grp-I"/>
</dbReference>
<dbReference type="GO" id="GO:0006082">
    <property type="term" value="P:organic acid metabolic process"/>
    <property type="evidence" value="ECO:0007669"/>
    <property type="project" value="TreeGrafter"/>
</dbReference>
<dbReference type="SUPFAM" id="SSF48264">
    <property type="entry name" value="Cytochrome P450"/>
    <property type="match status" value="1"/>
</dbReference>
<keyword evidence="6 14" id="KW-0349">Heme</keyword>
<dbReference type="InterPro" id="IPR017972">
    <property type="entry name" value="Cyt_P450_CS"/>
</dbReference>
<keyword evidence="13" id="KW-0472">Membrane</keyword>
<evidence type="ECO:0000256" key="12">
    <source>
        <dbReference type="ARBA" id="ARBA00023033"/>
    </source>
</evidence>
<evidence type="ECO:0000256" key="10">
    <source>
        <dbReference type="ARBA" id="ARBA00023002"/>
    </source>
</evidence>
<comment type="subcellular location">
    <subcellularLocation>
        <location evidence="3">Endoplasmic reticulum membrane</location>
        <topology evidence="3">Peripheral membrane protein</topology>
    </subcellularLocation>
    <subcellularLocation>
        <location evidence="2">Microsome membrane</location>
        <topology evidence="2">Peripheral membrane protein</topology>
    </subcellularLocation>
</comment>
<evidence type="ECO:0000256" key="7">
    <source>
        <dbReference type="ARBA" id="ARBA00022723"/>
    </source>
</evidence>
<evidence type="ECO:0000256" key="1">
    <source>
        <dbReference type="ARBA" id="ARBA00001971"/>
    </source>
</evidence>
<dbReference type="GO" id="GO:0006805">
    <property type="term" value="P:xenobiotic metabolic process"/>
    <property type="evidence" value="ECO:0007669"/>
    <property type="project" value="TreeGrafter"/>
</dbReference>